<reference evidence="2 3" key="1">
    <citation type="journal article" date="2011" name="J. Gen. Appl. Microbiol.">
        <title>Draft genome sequencing of the enigmatic yeast Saitoella complicata.</title>
        <authorList>
            <person name="Nishida H."/>
            <person name="Hamamoto M."/>
            <person name="Sugiyama J."/>
        </authorList>
    </citation>
    <scope>NUCLEOTIDE SEQUENCE [LARGE SCALE GENOMIC DNA]</scope>
    <source>
        <strain evidence="2 3">NRRL Y-17804</strain>
    </source>
</reference>
<feature type="compositionally biased region" description="Polar residues" evidence="1">
    <location>
        <begin position="582"/>
        <end position="599"/>
    </location>
</feature>
<feature type="region of interest" description="Disordered" evidence="1">
    <location>
        <begin position="581"/>
        <end position="608"/>
    </location>
</feature>
<feature type="compositionally biased region" description="Acidic residues" evidence="1">
    <location>
        <begin position="294"/>
        <end position="303"/>
    </location>
</feature>
<proteinExistence type="predicted"/>
<reference evidence="2 3" key="3">
    <citation type="journal article" date="2015" name="Genome Announc.">
        <title>Draft Genome Sequence of the Archiascomycetous Yeast Saitoella complicata.</title>
        <authorList>
            <person name="Yamauchi K."/>
            <person name="Kondo S."/>
            <person name="Hamamoto M."/>
            <person name="Takahashi Y."/>
            <person name="Ogura Y."/>
            <person name="Hayashi T."/>
            <person name="Nishida H."/>
        </authorList>
    </citation>
    <scope>NUCLEOTIDE SEQUENCE [LARGE SCALE GENOMIC DNA]</scope>
    <source>
        <strain evidence="2 3">NRRL Y-17804</strain>
    </source>
</reference>
<dbReference type="AlphaFoldDB" id="A0A0E9NMS5"/>
<organism evidence="2 3">
    <name type="scientific">Saitoella complicata (strain BCRC 22490 / CBS 7301 / JCM 7358 / NBRC 10748 / NRRL Y-17804)</name>
    <dbReference type="NCBI Taxonomy" id="698492"/>
    <lineage>
        <taxon>Eukaryota</taxon>
        <taxon>Fungi</taxon>
        <taxon>Dikarya</taxon>
        <taxon>Ascomycota</taxon>
        <taxon>Taphrinomycotina</taxon>
        <taxon>Taphrinomycotina incertae sedis</taxon>
        <taxon>Saitoella</taxon>
    </lineage>
</organism>
<reference evidence="2 3" key="2">
    <citation type="journal article" date="2014" name="J. Gen. Appl. Microbiol.">
        <title>The early diverging ascomycetous budding yeast Saitoella complicata has three histone deacetylases belonging to the Clr6, Hos2, and Rpd3 lineages.</title>
        <authorList>
            <person name="Nishida H."/>
            <person name="Matsumoto T."/>
            <person name="Kondo S."/>
            <person name="Hamamoto M."/>
            <person name="Yoshikawa H."/>
        </authorList>
    </citation>
    <scope>NUCLEOTIDE SEQUENCE [LARGE SCALE GENOMIC DNA]</scope>
    <source>
        <strain evidence="2 3">NRRL Y-17804</strain>
    </source>
</reference>
<feature type="compositionally biased region" description="Polar residues" evidence="1">
    <location>
        <begin position="307"/>
        <end position="316"/>
    </location>
</feature>
<feature type="compositionally biased region" description="Low complexity" evidence="1">
    <location>
        <begin position="150"/>
        <end position="177"/>
    </location>
</feature>
<feature type="region of interest" description="Disordered" evidence="1">
    <location>
        <begin position="96"/>
        <end position="198"/>
    </location>
</feature>
<name>A0A0E9NMS5_SAICN</name>
<dbReference type="EMBL" id="BACD03000041">
    <property type="protein sequence ID" value="GAO51103.1"/>
    <property type="molecule type" value="Genomic_DNA"/>
</dbReference>
<keyword evidence="3" id="KW-1185">Reference proteome</keyword>
<sequence length="608" mass="67932">MHGGCQCAATPSEAMFRKKNVNQRTIGPDQSYLLACHITRGLVMMDNRVSSNLLRAVAHPFERLPSNIHTTQTSILLKHPHYSNIMGTTLPHYAGQDFLHTDGSPTPPQSRAQNKKLDTGSTHDQSRTLARQGPHRTFRPKPPRTPVSPRPSSSRLPCRSPNGPYVRPSISPRSSASRSKDPKLITPSGTPPNKPIEQERHNASFLGRDRLCLLAQQQRFVELELIMKEDLARRQNYDTATIQRQYSSNLQNCLRTLVSEEAVQHYKLYRYHLSRPEKKAIQGAQSSEATVQDEAMETSEEVEDARSSSAENSLDPNGSAAIAEDVPPKKEGFVSCVMPPRLGRHSVSPEQRGSIYTRTLALLKTVAQEHVRLFVSCTTRRWVAQNEFKVQADNLATWEMGHYIKGIKKHLADMKVCQKNKLYNKNADLVAAAVLILRHDGAHDSKLDDLDIFGRISFAREFVYIFGKGGLHAHPKSDEWNEQMDSSCQGILDIITAAHGPPAPLPVGPSSVVPGDVAKRRRHLISSLRRQNLLALDEFTRLALLVRIPFPQMEDAFSFYNDLSDEDPERLHRLAELLRAVDQNTRPTPGPSGSASSRHGAQVVKTEI</sequence>
<comment type="caution">
    <text evidence="2">The sequence shown here is derived from an EMBL/GenBank/DDBJ whole genome shotgun (WGS) entry which is preliminary data.</text>
</comment>
<gene>
    <name evidence="2" type="ORF">G7K_5214-t1</name>
</gene>
<feature type="compositionally biased region" description="Polar residues" evidence="1">
    <location>
        <begin position="119"/>
        <end position="129"/>
    </location>
</feature>
<protein>
    <submittedName>
        <fullName evidence="2">Uncharacterized protein</fullName>
    </submittedName>
</protein>
<feature type="region of interest" description="Disordered" evidence="1">
    <location>
        <begin position="279"/>
        <end position="325"/>
    </location>
</feature>
<accession>A0A0E9NMS5</accession>
<evidence type="ECO:0000256" key="1">
    <source>
        <dbReference type="SAM" id="MobiDB-lite"/>
    </source>
</evidence>
<evidence type="ECO:0000313" key="2">
    <source>
        <dbReference type="EMBL" id="GAO51103.1"/>
    </source>
</evidence>
<feature type="compositionally biased region" description="Basic residues" evidence="1">
    <location>
        <begin position="133"/>
        <end position="142"/>
    </location>
</feature>
<evidence type="ECO:0000313" key="3">
    <source>
        <dbReference type="Proteomes" id="UP000033140"/>
    </source>
</evidence>
<dbReference type="Proteomes" id="UP000033140">
    <property type="component" value="Unassembled WGS sequence"/>
</dbReference>